<dbReference type="Proteomes" id="UP000799437">
    <property type="component" value="Unassembled WGS sequence"/>
</dbReference>
<feature type="transmembrane region" description="Helical" evidence="7">
    <location>
        <begin position="434"/>
        <end position="457"/>
    </location>
</feature>
<dbReference type="GeneID" id="54480935"/>
<reference evidence="9" key="1">
    <citation type="journal article" date="2020" name="Stud. Mycol.">
        <title>101 Dothideomycetes genomes: a test case for predicting lifestyles and emergence of pathogens.</title>
        <authorList>
            <person name="Haridas S."/>
            <person name="Albert R."/>
            <person name="Binder M."/>
            <person name="Bloem J."/>
            <person name="Labutti K."/>
            <person name="Salamov A."/>
            <person name="Andreopoulos B."/>
            <person name="Baker S."/>
            <person name="Barry K."/>
            <person name="Bills G."/>
            <person name="Bluhm B."/>
            <person name="Cannon C."/>
            <person name="Castanera R."/>
            <person name="Culley D."/>
            <person name="Daum C."/>
            <person name="Ezra D."/>
            <person name="Gonzalez J."/>
            <person name="Henrissat B."/>
            <person name="Kuo A."/>
            <person name="Liang C."/>
            <person name="Lipzen A."/>
            <person name="Lutzoni F."/>
            <person name="Magnuson J."/>
            <person name="Mondo S."/>
            <person name="Nolan M."/>
            <person name="Ohm R."/>
            <person name="Pangilinan J."/>
            <person name="Park H.-J."/>
            <person name="Ramirez L."/>
            <person name="Alfaro M."/>
            <person name="Sun H."/>
            <person name="Tritt A."/>
            <person name="Yoshinaga Y."/>
            <person name="Zwiers L.-H."/>
            <person name="Turgeon B."/>
            <person name="Goodwin S."/>
            <person name="Spatafora J."/>
            <person name="Crous P."/>
            <person name="Grigoriev I."/>
        </authorList>
    </citation>
    <scope>NUCLEOTIDE SEQUENCE</scope>
    <source>
        <strain evidence="9">CBS 121739</strain>
    </source>
</reference>
<dbReference type="Gene3D" id="1.20.1250.20">
    <property type="entry name" value="MFS general substrate transporter like domains"/>
    <property type="match status" value="2"/>
</dbReference>
<keyword evidence="2" id="KW-0813">Transport</keyword>
<keyword evidence="4 7" id="KW-1133">Transmembrane helix</keyword>
<evidence type="ECO:0000256" key="5">
    <source>
        <dbReference type="ARBA" id="ARBA00023136"/>
    </source>
</evidence>
<feature type="domain" description="Major facilitator superfamily (MFS) profile" evidence="8">
    <location>
        <begin position="48"/>
        <end position="462"/>
    </location>
</feature>
<proteinExistence type="inferred from homology"/>
<dbReference type="OrthoDB" id="6730379at2759"/>
<dbReference type="FunFam" id="1.20.1250.20:FF:000064">
    <property type="entry name" value="MFS allantoate transporter"/>
    <property type="match status" value="1"/>
</dbReference>
<dbReference type="GO" id="GO:0022857">
    <property type="term" value="F:transmembrane transporter activity"/>
    <property type="evidence" value="ECO:0007669"/>
    <property type="project" value="InterPro"/>
</dbReference>
<evidence type="ECO:0000256" key="3">
    <source>
        <dbReference type="ARBA" id="ARBA00022692"/>
    </source>
</evidence>
<dbReference type="GO" id="GO:0016020">
    <property type="term" value="C:membrane"/>
    <property type="evidence" value="ECO:0007669"/>
    <property type="project" value="UniProtKB-SubCell"/>
</dbReference>
<dbReference type="PANTHER" id="PTHR43791:SF97">
    <property type="entry name" value="ALLANTOATE TRANSPORTER, PUTATIVE (AFU_ORTHOLOGUE AFUA_1G14700)-RELATED"/>
    <property type="match status" value="1"/>
</dbReference>
<feature type="transmembrane region" description="Helical" evidence="7">
    <location>
        <begin position="401"/>
        <end position="422"/>
    </location>
</feature>
<dbReference type="SUPFAM" id="SSF103473">
    <property type="entry name" value="MFS general substrate transporter"/>
    <property type="match status" value="1"/>
</dbReference>
<keyword evidence="5 7" id="KW-0472">Membrane</keyword>
<evidence type="ECO:0000256" key="2">
    <source>
        <dbReference type="ARBA" id="ARBA00022448"/>
    </source>
</evidence>
<accession>A0A6A6VW73</accession>
<evidence type="ECO:0000256" key="7">
    <source>
        <dbReference type="SAM" id="Phobius"/>
    </source>
</evidence>
<organism evidence="9 10">
    <name type="scientific">Pseudovirgaria hyperparasitica</name>
    <dbReference type="NCBI Taxonomy" id="470096"/>
    <lineage>
        <taxon>Eukaryota</taxon>
        <taxon>Fungi</taxon>
        <taxon>Dikarya</taxon>
        <taxon>Ascomycota</taxon>
        <taxon>Pezizomycotina</taxon>
        <taxon>Dothideomycetes</taxon>
        <taxon>Dothideomycetes incertae sedis</taxon>
        <taxon>Acrospermales</taxon>
        <taxon>Acrospermaceae</taxon>
        <taxon>Pseudovirgaria</taxon>
    </lineage>
</organism>
<evidence type="ECO:0000256" key="6">
    <source>
        <dbReference type="ARBA" id="ARBA00037968"/>
    </source>
</evidence>
<dbReference type="EMBL" id="ML996584">
    <property type="protein sequence ID" value="KAF2753497.1"/>
    <property type="molecule type" value="Genomic_DNA"/>
</dbReference>
<sequence>MDSEKQAQYAEDEIESKALHFLHKAEASHVSDAVSERSRLQRKIDMRLMPLLCLTYAIQSIDKTTLSYAAVFGIREDTHLQGTEYSWAGALFYLGYLFWEYPTNVLLQKLPVGKFMSGTVILWGITLMLHTPVQSFAGLAAVRTLLGVFEASVNPATMIIFSMYYKRQEQPVRMGIWIGSAGVGYVVAGITSFGIGHIDSSSLESWRLQFLVWGAVTTAWGVLLWLLLPGSPVSAGFLSEEEKVLVMDRIKDNGTGVENRRFKVVQFREAMLDLKTWLLFIFAVSSNCPNGGLTTFQGLIIKGFGFTTLQTTLIQMPSGGIQAIVCVTACYIVSKYKNARLAMMLICLTPFLAGITGLVAIADSKRYARLVCLWISFSYTATWTLSMSVATANTSGHTKRVTTNAMLLIGYCVGNFVGPFFFKTSEAPSYGLGVGMMFVCIAVQVLCIVGIWVLLWWRNRMKERPVSGEEWRRARENGFADLTDLQNGYFRYVY</sequence>
<evidence type="ECO:0000256" key="4">
    <source>
        <dbReference type="ARBA" id="ARBA00022989"/>
    </source>
</evidence>
<comment type="similarity">
    <text evidence="6">Belongs to the major facilitator superfamily. Allantoate permease family.</text>
</comment>
<dbReference type="Pfam" id="PF07690">
    <property type="entry name" value="MFS_1"/>
    <property type="match status" value="1"/>
</dbReference>
<dbReference type="InterPro" id="IPR011701">
    <property type="entry name" value="MFS"/>
</dbReference>
<keyword evidence="10" id="KW-1185">Reference proteome</keyword>
<dbReference type="RefSeq" id="XP_033595948.1">
    <property type="nucleotide sequence ID" value="XM_033739881.1"/>
</dbReference>
<feature type="transmembrane region" description="Helical" evidence="7">
    <location>
        <begin position="115"/>
        <end position="133"/>
    </location>
</feature>
<dbReference type="AlphaFoldDB" id="A0A6A6VW73"/>
<feature type="transmembrane region" description="Helical" evidence="7">
    <location>
        <begin position="341"/>
        <end position="361"/>
    </location>
</feature>
<dbReference type="InterPro" id="IPR036259">
    <property type="entry name" value="MFS_trans_sf"/>
</dbReference>
<feature type="transmembrane region" description="Helical" evidence="7">
    <location>
        <begin position="210"/>
        <end position="228"/>
    </location>
</feature>
<evidence type="ECO:0000313" key="10">
    <source>
        <dbReference type="Proteomes" id="UP000799437"/>
    </source>
</evidence>
<feature type="transmembrane region" description="Helical" evidence="7">
    <location>
        <begin position="277"/>
        <end position="301"/>
    </location>
</feature>
<comment type="subcellular location">
    <subcellularLocation>
        <location evidence="1">Membrane</location>
        <topology evidence="1">Multi-pass membrane protein</topology>
    </subcellularLocation>
</comment>
<dbReference type="InterPro" id="IPR020846">
    <property type="entry name" value="MFS_dom"/>
</dbReference>
<feature type="transmembrane region" description="Helical" evidence="7">
    <location>
        <begin position="85"/>
        <end position="103"/>
    </location>
</feature>
<evidence type="ECO:0000259" key="8">
    <source>
        <dbReference type="PROSITE" id="PS50850"/>
    </source>
</evidence>
<feature type="transmembrane region" description="Helical" evidence="7">
    <location>
        <begin position="176"/>
        <end position="198"/>
    </location>
</feature>
<feature type="transmembrane region" description="Helical" evidence="7">
    <location>
        <begin position="145"/>
        <end position="164"/>
    </location>
</feature>
<feature type="transmembrane region" description="Helical" evidence="7">
    <location>
        <begin position="313"/>
        <end position="334"/>
    </location>
</feature>
<protein>
    <submittedName>
        <fullName evidence="9">Major facilitator superfamily transporter</fullName>
    </submittedName>
</protein>
<gene>
    <name evidence="9" type="ORF">EJ05DRAFT_219377</name>
</gene>
<feature type="transmembrane region" description="Helical" evidence="7">
    <location>
        <begin position="48"/>
        <end position="73"/>
    </location>
</feature>
<name>A0A6A6VW73_9PEZI</name>
<dbReference type="PROSITE" id="PS50850">
    <property type="entry name" value="MFS"/>
    <property type="match status" value="1"/>
</dbReference>
<evidence type="ECO:0000313" key="9">
    <source>
        <dbReference type="EMBL" id="KAF2753497.1"/>
    </source>
</evidence>
<evidence type="ECO:0000256" key="1">
    <source>
        <dbReference type="ARBA" id="ARBA00004141"/>
    </source>
</evidence>
<keyword evidence="3 7" id="KW-0812">Transmembrane</keyword>
<dbReference type="PANTHER" id="PTHR43791">
    <property type="entry name" value="PERMEASE-RELATED"/>
    <property type="match status" value="1"/>
</dbReference>
<feature type="transmembrane region" description="Helical" evidence="7">
    <location>
        <begin position="367"/>
        <end position="389"/>
    </location>
</feature>